<proteinExistence type="predicted"/>
<dbReference type="Proteomes" id="UP000515908">
    <property type="component" value="Chromosome 16"/>
</dbReference>
<dbReference type="VEuPathDB" id="TriTrypDB:ADEAN_000766700"/>
<dbReference type="AlphaFoldDB" id="A0A7G2CPN7"/>
<name>A0A7G2CPN7_9TRYP</name>
<evidence type="ECO:0000313" key="1">
    <source>
        <dbReference type="EMBL" id="CAD2220152.1"/>
    </source>
</evidence>
<gene>
    <name evidence="1" type="ORF">ADEAN_000766700</name>
</gene>
<dbReference type="EMBL" id="LR877160">
    <property type="protein sequence ID" value="CAD2220152.1"/>
    <property type="molecule type" value="Genomic_DNA"/>
</dbReference>
<evidence type="ECO:0000313" key="2">
    <source>
        <dbReference type="Proteomes" id="UP000515908"/>
    </source>
</evidence>
<reference evidence="1 2" key="1">
    <citation type="submission" date="2020-08" db="EMBL/GenBank/DDBJ databases">
        <authorList>
            <person name="Newling K."/>
            <person name="Davey J."/>
            <person name="Forrester S."/>
        </authorList>
    </citation>
    <scope>NUCLEOTIDE SEQUENCE [LARGE SCALE GENOMIC DNA]</scope>
    <source>
        <strain evidence="2">Crithidia deanei Carvalho (ATCC PRA-265)</strain>
    </source>
</reference>
<accession>A0A7G2CPN7</accession>
<keyword evidence="2" id="KW-1185">Reference proteome</keyword>
<organism evidence="1 2">
    <name type="scientific">Angomonas deanei</name>
    <dbReference type="NCBI Taxonomy" id="59799"/>
    <lineage>
        <taxon>Eukaryota</taxon>
        <taxon>Discoba</taxon>
        <taxon>Euglenozoa</taxon>
        <taxon>Kinetoplastea</taxon>
        <taxon>Metakinetoplastina</taxon>
        <taxon>Trypanosomatida</taxon>
        <taxon>Trypanosomatidae</taxon>
        <taxon>Strigomonadinae</taxon>
        <taxon>Angomonas</taxon>
    </lineage>
</organism>
<sequence>MRRQTESSNYEETRPLELINVKKRCVSPFILRIEPPATTAKDFLEINSIQEAKRCRLLDYPENTIVRVITEFDKENNRPREPTPPPVEGDKWEVRCVLPNGDKLNLTELCAQSTLGKDVRPLVEDSLGRTDFIFMGATVPPVAYSGEDERRPLEELDVSHRTVIKVKWVDAEHVYRP</sequence>
<protein>
    <submittedName>
        <fullName evidence="1">Uncharacterized protein</fullName>
    </submittedName>
</protein>